<feature type="domain" description="CBS" evidence="4">
    <location>
        <begin position="171"/>
        <end position="228"/>
    </location>
</feature>
<dbReference type="InterPro" id="IPR018821">
    <property type="entry name" value="DUF294_put_nucleoTrafse_sb-bd"/>
</dbReference>
<dbReference type="InterPro" id="IPR014710">
    <property type="entry name" value="RmlC-like_jellyroll"/>
</dbReference>
<evidence type="ECO:0000256" key="2">
    <source>
        <dbReference type="PROSITE-ProRule" id="PRU00703"/>
    </source>
</evidence>
<comment type="caution">
    <text evidence="5">The sequence shown here is derived from an EMBL/GenBank/DDBJ whole genome shotgun (WGS) entry which is preliminary data.</text>
</comment>
<keyword evidence="1 2" id="KW-0129">CBS domain</keyword>
<dbReference type="RefSeq" id="WP_105474724.1">
    <property type="nucleotide sequence ID" value="NZ_PVEO01000013.1"/>
</dbReference>
<dbReference type="InterPro" id="IPR000644">
    <property type="entry name" value="CBS_dom"/>
</dbReference>
<dbReference type="GO" id="GO:0008773">
    <property type="term" value="F:[protein-PII] uridylyltransferase activity"/>
    <property type="evidence" value="ECO:0007669"/>
    <property type="project" value="InterPro"/>
</dbReference>
<proteinExistence type="predicted"/>
<feature type="domain" description="Cyclic nucleotide-binding" evidence="3">
    <location>
        <begin position="18"/>
        <end position="138"/>
    </location>
</feature>
<dbReference type="Pfam" id="PF10335">
    <property type="entry name" value="DUF294_C"/>
    <property type="match status" value="1"/>
</dbReference>
<dbReference type="PANTHER" id="PTHR43080:SF29">
    <property type="entry name" value="OS02G0818000 PROTEIN"/>
    <property type="match status" value="1"/>
</dbReference>
<dbReference type="Pfam" id="PF03445">
    <property type="entry name" value="DUF294"/>
    <property type="match status" value="1"/>
</dbReference>
<organism evidence="5 6">
    <name type="scientific">Jejuia pallidilutea</name>
    <dbReference type="NCBI Taxonomy" id="504487"/>
    <lineage>
        <taxon>Bacteria</taxon>
        <taxon>Pseudomonadati</taxon>
        <taxon>Bacteroidota</taxon>
        <taxon>Flavobacteriia</taxon>
        <taxon>Flavobacteriales</taxon>
        <taxon>Flavobacteriaceae</taxon>
        <taxon>Jejuia</taxon>
    </lineage>
</organism>
<dbReference type="InterPro" id="IPR046342">
    <property type="entry name" value="CBS_dom_sf"/>
</dbReference>
<gene>
    <name evidence="5" type="ORF">CLV33_11321</name>
</gene>
<dbReference type="Gene3D" id="3.10.580.10">
    <property type="entry name" value="CBS-domain"/>
    <property type="match status" value="1"/>
</dbReference>
<dbReference type="SUPFAM" id="SSF54631">
    <property type="entry name" value="CBS-domain pair"/>
    <property type="match status" value="1"/>
</dbReference>
<dbReference type="Pfam" id="PF00571">
    <property type="entry name" value="CBS"/>
    <property type="match status" value="2"/>
</dbReference>
<dbReference type="AlphaFoldDB" id="A0A362X049"/>
<dbReference type="InterPro" id="IPR051257">
    <property type="entry name" value="Diverse_CBS-Domain"/>
</dbReference>
<dbReference type="PROSITE" id="PS51371">
    <property type="entry name" value="CBS"/>
    <property type="match status" value="2"/>
</dbReference>
<dbReference type="SMART" id="SM00116">
    <property type="entry name" value="CBS"/>
    <property type="match status" value="2"/>
</dbReference>
<dbReference type="CDD" id="cd00038">
    <property type="entry name" value="CAP_ED"/>
    <property type="match status" value="1"/>
</dbReference>
<dbReference type="Proteomes" id="UP000251545">
    <property type="component" value="Unassembled WGS sequence"/>
</dbReference>
<accession>A0A362X049</accession>
<reference evidence="5 6" key="1">
    <citation type="submission" date="2018-02" db="EMBL/GenBank/DDBJ databases">
        <title>Genomic Encyclopedia of Archaeal and Bacterial Type Strains, Phase II (KMG-II): from individual species to whole genera.</title>
        <authorList>
            <person name="Goeker M."/>
        </authorList>
    </citation>
    <scope>NUCLEOTIDE SEQUENCE [LARGE SCALE GENOMIC DNA]</scope>
    <source>
        <strain evidence="5 6">DSM 21165</strain>
    </source>
</reference>
<protein>
    <submittedName>
        <fullName evidence="5">CBS domain-containing protein</fullName>
    </submittedName>
</protein>
<dbReference type="PANTHER" id="PTHR43080">
    <property type="entry name" value="CBS DOMAIN-CONTAINING PROTEIN CBSX3, MITOCHONDRIAL"/>
    <property type="match status" value="1"/>
</dbReference>
<dbReference type="InterPro" id="IPR000595">
    <property type="entry name" value="cNMP-bd_dom"/>
</dbReference>
<dbReference type="InterPro" id="IPR018490">
    <property type="entry name" value="cNMP-bd_dom_sf"/>
</dbReference>
<feature type="domain" description="CBS" evidence="4">
    <location>
        <begin position="236"/>
        <end position="295"/>
    </location>
</feature>
<evidence type="ECO:0000313" key="5">
    <source>
        <dbReference type="EMBL" id="PQV45474.1"/>
    </source>
</evidence>
<name>A0A362X049_9FLAO</name>
<evidence type="ECO:0000259" key="4">
    <source>
        <dbReference type="PROSITE" id="PS51371"/>
    </source>
</evidence>
<dbReference type="Pfam" id="PF00027">
    <property type="entry name" value="cNMP_binding"/>
    <property type="match status" value="1"/>
</dbReference>
<dbReference type="PROSITE" id="PS50042">
    <property type="entry name" value="CNMP_BINDING_3"/>
    <property type="match status" value="1"/>
</dbReference>
<dbReference type="SUPFAM" id="SSF51206">
    <property type="entry name" value="cAMP-binding domain-like"/>
    <property type="match status" value="1"/>
</dbReference>
<dbReference type="SMART" id="SM00100">
    <property type="entry name" value="cNMP"/>
    <property type="match status" value="1"/>
</dbReference>
<dbReference type="EMBL" id="PVEO01000013">
    <property type="protein sequence ID" value="PQV45474.1"/>
    <property type="molecule type" value="Genomic_DNA"/>
</dbReference>
<evidence type="ECO:0000256" key="1">
    <source>
        <dbReference type="ARBA" id="ARBA00023122"/>
    </source>
</evidence>
<dbReference type="CDD" id="cd05401">
    <property type="entry name" value="NT_GlnE_GlnD_like"/>
    <property type="match status" value="1"/>
</dbReference>
<evidence type="ECO:0000259" key="3">
    <source>
        <dbReference type="PROSITE" id="PS50042"/>
    </source>
</evidence>
<sequence>MKNSIADRVVYFLSGYPPFNMLNEKSLHKIAAQVQIIYLEKGDAVFEKGDAYHNDFYIVRDGAIYLYHTNENDKNIIGINDTGDIFGLRALITKENYKLSAVANEESIVYAIPIEVFESVTNNIVKINKYLITSFASNAYDPYTAEEYNEIFVDYIPNKSSDIANFQTAHFTTKPITCKPSKTLQYAANKMCKHDISCIIVVDENKHPIGIISNNDIKNKIATGLYPITTKVSNIMSAPVITDKENITVANAQLKMIQHSVSHICITKDGTPNSKLTGILTHHDILVTQGNNPSVILKDVRRAKRTRYLRIARLKANTLLKSYLEQNIPLTHILKVISSINDAVTERAIYLSIKKMKTPPPVAFSWISIGSQGRQEQLLFTDQDNALIFEDVPKHNYNTVKTYFIELSKHVTKTLNIIGFEYCKADMMASNPEWCKSISEWKTQFSNWILNPDEKSILLSSIFFDYNHIYGDKTLVDRLTDNIFETVGDSSRFYSILANDAMKSPPPLGFFKQFLVEQNGEHKDLFNIKSRALMPLIDAARVLVLSKKIKNVNSTYQRFEKLAELEENNKELFLSCSYAFKALLKFKTKQGILHENSGKFIELSTLTKEEQLKLKRCFKPIKEIQESLKLRFNTSNSIL</sequence>
<evidence type="ECO:0000313" key="6">
    <source>
        <dbReference type="Proteomes" id="UP000251545"/>
    </source>
</evidence>
<dbReference type="Gene3D" id="2.60.120.10">
    <property type="entry name" value="Jelly Rolls"/>
    <property type="match status" value="1"/>
</dbReference>
<dbReference type="InterPro" id="IPR005105">
    <property type="entry name" value="GlnD_Uridyltrans_N"/>
</dbReference>